<evidence type="ECO:0000256" key="2">
    <source>
        <dbReference type="SAM" id="MobiDB-lite"/>
    </source>
</evidence>
<protein>
    <submittedName>
        <fullName evidence="3">Uncharacterized protein</fullName>
    </submittedName>
</protein>
<reference evidence="3 4" key="1">
    <citation type="journal article" date="2019" name="Nat. Ecol. Evol.">
        <title>Megaphylogeny resolves global patterns of mushroom evolution.</title>
        <authorList>
            <person name="Varga T."/>
            <person name="Krizsan K."/>
            <person name="Foldi C."/>
            <person name="Dima B."/>
            <person name="Sanchez-Garcia M."/>
            <person name="Sanchez-Ramirez S."/>
            <person name="Szollosi G.J."/>
            <person name="Szarkandi J.G."/>
            <person name="Papp V."/>
            <person name="Albert L."/>
            <person name="Andreopoulos W."/>
            <person name="Angelini C."/>
            <person name="Antonin V."/>
            <person name="Barry K.W."/>
            <person name="Bougher N.L."/>
            <person name="Buchanan P."/>
            <person name="Buyck B."/>
            <person name="Bense V."/>
            <person name="Catcheside P."/>
            <person name="Chovatia M."/>
            <person name="Cooper J."/>
            <person name="Damon W."/>
            <person name="Desjardin D."/>
            <person name="Finy P."/>
            <person name="Geml J."/>
            <person name="Haridas S."/>
            <person name="Hughes K."/>
            <person name="Justo A."/>
            <person name="Karasinski D."/>
            <person name="Kautmanova I."/>
            <person name="Kiss B."/>
            <person name="Kocsube S."/>
            <person name="Kotiranta H."/>
            <person name="LaButti K.M."/>
            <person name="Lechner B.E."/>
            <person name="Liimatainen K."/>
            <person name="Lipzen A."/>
            <person name="Lukacs Z."/>
            <person name="Mihaltcheva S."/>
            <person name="Morgado L.N."/>
            <person name="Niskanen T."/>
            <person name="Noordeloos M.E."/>
            <person name="Ohm R.A."/>
            <person name="Ortiz-Santana B."/>
            <person name="Ovrebo C."/>
            <person name="Racz N."/>
            <person name="Riley R."/>
            <person name="Savchenko A."/>
            <person name="Shiryaev A."/>
            <person name="Soop K."/>
            <person name="Spirin V."/>
            <person name="Szebenyi C."/>
            <person name="Tomsovsky M."/>
            <person name="Tulloss R.E."/>
            <person name="Uehling J."/>
            <person name="Grigoriev I.V."/>
            <person name="Vagvolgyi C."/>
            <person name="Papp T."/>
            <person name="Martin F.M."/>
            <person name="Miettinen O."/>
            <person name="Hibbett D.S."/>
            <person name="Nagy L.G."/>
        </authorList>
    </citation>
    <scope>NUCLEOTIDE SEQUENCE [LARGE SCALE GENOMIC DNA]</scope>
    <source>
        <strain evidence="3 4">CBS 121175</strain>
    </source>
</reference>
<feature type="compositionally biased region" description="Basic residues" evidence="2">
    <location>
        <begin position="552"/>
        <end position="561"/>
    </location>
</feature>
<dbReference type="EMBL" id="ML210413">
    <property type="protein sequence ID" value="TFK18307.1"/>
    <property type="molecule type" value="Genomic_DNA"/>
</dbReference>
<evidence type="ECO:0000313" key="4">
    <source>
        <dbReference type="Proteomes" id="UP000307440"/>
    </source>
</evidence>
<feature type="compositionally biased region" description="Polar residues" evidence="2">
    <location>
        <begin position="514"/>
        <end position="524"/>
    </location>
</feature>
<feature type="coiled-coil region" evidence="1">
    <location>
        <begin position="23"/>
        <end position="57"/>
    </location>
</feature>
<feature type="compositionally biased region" description="Polar residues" evidence="2">
    <location>
        <begin position="468"/>
        <end position="488"/>
    </location>
</feature>
<gene>
    <name evidence="3" type="ORF">FA15DRAFT_660793</name>
</gene>
<dbReference type="OrthoDB" id="3231188at2759"/>
<feature type="compositionally biased region" description="Low complexity" evidence="2">
    <location>
        <begin position="416"/>
        <end position="432"/>
    </location>
</feature>
<dbReference type="Proteomes" id="UP000307440">
    <property type="component" value="Unassembled WGS sequence"/>
</dbReference>
<organism evidence="3 4">
    <name type="scientific">Coprinopsis marcescibilis</name>
    <name type="common">Agaric fungus</name>
    <name type="synonym">Psathyrella marcescibilis</name>
    <dbReference type="NCBI Taxonomy" id="230819"/>
    <lineage>
        <taxon>Eukaryota</taxon>
        <taxon>Fungi</taxon>
        <taxon>Dikarya</taxon>
        <taxon>Basidiomycota</taxon>
        <taxon>Agaricomycotina</taxon>
        <taxon>Agaricomycetes</taxon>
        <taxon>Agaricomycetidae</taxon>
        <taxon>Agaricales</taxon>
        <taxon>Agaricineae</taxon>
        <taxon>Psathyrellaceae</taxon>
        <taxon>Coprinopsis</taxon>
    </lineage>
</organism>
<keyword evidence="1" id="KW-0175">Coiled coil</keyword>
<evidence type="ECO:0000313" key="3">
    <source>
        <dbReference type="EMBL" id="TFK18307.1"/>
    </source>
</evidence>
<name>A0A5C3KET9_COPMA</name>
<feature type="region of interest" description="Disordered" evidence="2">
    <location>
        <begin position="409"/>
        <end position="561"/>
    </location>
</feature>
<dbReference type="CDD" id="cd14686">
    <property type="entry name" value="bZIP"/>
    <property type="match status" value="1"/>
</dbReference>
<feature type="compositionally biased region" description="Low complexity" evidence="2">
    <location>
        <begin position="532"/>
        <end position="551"/>
    </location>
</feature>
<accession>A0A5C3KET9</accession>
<keyword evidence="4" id="KW-1185">Reference proteome</keyword>
<feature type="compositionally biased region" description="Low complexity" evidence="2">
    <location>
        <begin position="446"/>
        <end position="461"/>
    </location>
</feature>
<sequence>MSSATSLHAVAQSDFNAQEFEPLRQAHRRIQELEVRVEELTTRNGYLELELANLTRKRKPRKAIAGSEAASVPQRVVSPHSGIIASPEAMALAHKIDVSARKASSVYLYLFSPYLLPDGVFGMDEPPFAFNSKERFADGVSLEERQAADLYAAVPEEDHHYISSNNRSYAKKFFEHLGTHRSHMIKRARQVAPFLFASESEIAPGELGASESKTRLNNARICTLAGYDSQKDPCWMRYPPALYAELSGRPQDLFRNPMLIQLYRGVLYGLSAAQSADFPVASLSFRSKNALSALPSLSTSAGIIGNASVLLRFLLSNDAEFVSTGMGSDSRIPYISDHDKYCKVLVTTWDSVGTQSLIDHWNGMLFPGSTNLPPPSLNGTRAETRRNVNDSLGEEEIMRGLAEVNLQSHEFEDDVSPPSSTRSSQIQSLSTSETRRPTGNLNAPESPLTNISNTSSSSLDSMYISAPPRSNNTLQDLSNISRGVQGTDSLIPDAPTTIDVNVDTNQDHGPGDSSVAQSPPESQGASRRRTTRSTVNTAAATATGESTASGSRARRGRNKRA</sequence>
<proteinExistence type="predicted"/>
<evidence type="ECO:0000256" key="1">
    <source>
        <dbReference type="SAM" id="Coils"/>
    </source>
</evidence>
<dbReference type="AlphaFoldDB" id="A0A5C3KET9"/>